<dbReference type="OrthoDB" id="1262716at2"/>
<dbReference type="EMBL" id="JPRO01000007">
    <property type="protein sequence ID" value="KFF03863.1"/>
    <property type="molecule type" value="Genomic_DNA"/>
</dbReference>
<keyword evidence="2" id="KW-1185">Reference proteome</keyword>
<dbReference type="Proteomes" id="UP000028703">
    <property type="component" value="Unassembled WGS sequence"/>
</dbReference>
<proteinExistence type="predicted"/>
<reference evidence="1 2" key="1">
    <citation type="submission" date="2014-07" db="EMBL/GenBank/DDBJ databases">
        <title>Genome of Chryseobacterium luteum DSM 18605.</title>
        <authorList>
            <person name="Stropko S.J."/>
            <person name="Pipes S.E."/>
            <person name="Newman J.D."/>
        </authorList>
    </citation>
    <scope>NUCLEOTIDE SEQUENCE [LARGE SCALE GENOMIC DNA]</scope>
    <source>
        <strain evidence="1 2">DSM 18605</strain>
    </source>
</reference>
<name>A0A085ZHE9_9FLAO</name>
<dbReference type="PROSITE" id="PS51257">
    <property type="entry name" value="PROKAR_LIPOPROTEIN"/>
    <property type="match status" value="1"/>
</dbReference>
<dbReference type="RefSeq" id="WP_034704489.1">
    <property type="nucleotide sequence ID" value="NZ_JPRO01000007.1"/>
</dbReference>
<accession>A0A085ZHE9</accession>
<comment type="caution">
    <text evidence="1">The sequence shown here is derived from an EMBL/GenBank/DDBJ whole genome shotgun (WGS) entry which is preliminary data.</text>
</comment>
<evidence type="ECO:0000313" key="1">
    <source>
        <dbReference type="EMBL" id="KFF03863.1"/>
    </source>
</evidence>
<dbReference type="eggNOG" id="ENOG502ZZTP">
    <property type="taxonomic scope" value="Bacteria"/>
</dbReference>
<dbReference type="STRING" id="421531.IX38_10670"/>
<dbReference type="AlphaFoldDB" id="A0A085ZHE9"/>
<organism evidence="1 2">
    <name type="scientific">Chryseobacterium luteum</name>
    <dbReference type="NCBI Taxonomy" id="421531"/>
    <lineage>
        <taxon>Bacteria</taxon>
        <taxon>Pseudomonadati</taxon>
        <taxon>Bacteroidota</taxon>
        <taxon>Flavobacteriia</taxon>
        <taxon>Flavobacteriales</taxon>
        <taxon>Weeksellaceae</taxon>
        <taxon>Chryseobacterium group</taxon>
        <taxon>Chryseobacterium</taxon>
    </lineage>
</organism>
<gene>
    <name evidence="1" type="ORF">IX38_10670</name>
</gene>
<protein>
    <submittedName>
        <fullName evidence="1">Uncharacterized protein</fullName>
    </submittedName>
</protein>
<evidence type="ECO:0000313" key="2">
    <source>
        <dbReference type="Proteomes" id="UP000028703"/>
    </source>
</evidence>
<sequence length="145" mass="17104">MKNTTLILLIIFSLISCSSQKVKSKIIYTLPFIVTERIYEKLKTIDNTDGISFTLGNDTGENYIIYINMPKQDEYKFWIENTNRAILIKDKTYPLVLESDEYFSYPEDEKLVLRKLEQEESIKKITVMRDNVFNVRFNLNGEIIK</sequence>